<comment type="caution">
    <text evidence="2">The sequence shown here is derived from an EMBL/GenBank/DDBJ whole genome shotgun (WGS) entry which is preliminary data.</text>
</comment>
<feature type="compositionally biased region" description="Polar residues" evidence="1">
    <location>
        <begin position="1"/>
        <end position="16"/>
    </location>
</feature>
<keyword evidence="3" id="KW-1185">Reference proteome</keyword>
<dbReference type="Proteomes" id="UP000324222">
    <property type="component" value="Unassembled WGS sequence"/>
</dbReference>
<gene>
    <name evidence="2" type="ORF">E2C01_091297</name>
</gene>
<accession>A0A5B7JH48</accession>
<protein>
    <submittedName>
        <fullName evidence="2">Uncharacterized protein</fullName>
    </submittedName>
</protein>
<dbReference type="AlphaFoldDB" id="A0A5B7JH48"/>
<feature type="compositionally biased region" description="Polar residues" evidence="1">
    <location>
        <begin position="50"/>
        <end position="61"/>
    </location>
</feature>
<evidence type="ECO:0000313" key="2">
    <source>
        <dbReference type="EMBL" id="MPC96060.1"/>
    </source>
</evidence>
<feature type="compositionally biased region" description="Pro residues" evidence="1">
    <location>
        <begin position="67"/>
        <end position="76"/>
    </location>
</feature>
<proteinExistence type="predicted"/>
<name>A0A5B7JH48_PORTR</name>
<dbReference type="EMBL" id="VSRR010104506">
    <property type="protein sequence ID" value="MPC96060.1"/>
    <property type="molecule type" value="Genomic_DNA"/>
</dbReference>
<feature type="region of interest" description="Disordered" evidence="1">
    <location>
        <begin position="120"/>
        <end position="142"/>
    </location>
</feature>
<sequence>MSPRSASLSGRQSYSFSPKGVPPKDSHPSFKRPPFSSHELPLCSKALQRKNCSSNKGTTRVRSLPSTFPPRPPSPAPLLHQGSSPLKGSLPPDFYPLKLRASSVPVAGFQRALAPGSTESQFLFHHGHSGSSRPPNPGGTLD</sequence>
<evidence type="ECO:0000313" key="3">
    <source>
        <dbReference type="Proteomes" id="UP000324222"/>
    </source>
</evidence>
<reference evidence="2 3" key="1">
    <citation type="submission" date="2019-05" db="EMBL/GenBank/DDBJ databases">
        <title>Another draft genome of Portunus trituberculatus and its Hox gene families provides insights of decapod evolution.</title>
        <authorList>
            <person name="Jeong J.-H."/>
            <person name="Song I."/>
            <person name="Kim S."/>
            <person name="Choi T."/>
            <person name="Kim D."/>
            <person name="Ryu S."/>
            <person name="Kim W."/>
        </authorList>
    </citation>
    <scope>NUCLEOTIDE SEQUENCE [LARGE SCALE GENOMIC DNA]</scope>
    <source>
        <tissue evidence="2">Muscle</tissue>
    </source>
</reference>
<feature type="region of interest" description="Disordered" evidence="1">
    <location>
        <begin position="1"/>
        <end position="90"/>
    </location>
</feature>
<evidence type="ECO:0000256" key="1">
    <source>
        <dbReference type="SAM" id="MobiDB-lite"/>
    </source>
</evidence>
<organism evidence="2 3">
    <name type="scientific">Portunus trituberculatus</name>
    <name type="common">Swimming crab</name>
    <name type="synonym">Neptunus trituberculatus</name>
    <dbReference type="NCBI Taxonomy" id="210409"/>
    <lineage>
        <taxon>Eukaryota</taxon>
        <taxon>Metazoa</taxon>
        <taxon>Ecdysozoa</taxon>
        <taxon>Arthropoda</taxon>
        <taxon>Crustacea</taxon>
        <taxon>Multicrustacea</taxon>
        <taxon>Malacostraca</taxon>
        <taxon>Eumalacostraca</taxon>
        <taxon>Eucarida</taxon>
        <taxon>Decapoda</taxon>
        <taxon>Pleocyemata</taxon>
        <taxon>Brachyura</taxon>
        <taxon>Eubrachyura</taxon>
        <taxon>Portunoidea</taxon>
        <taxon>Portunidae</taxon>
        <taxon>Portuninae</taxon>
        <taxon>Portunus</taxon>
    </lineage>
</organism>